<dbReference type="AlphaFoldDB" id="A0A0S3SSG3"/>
<proteinExistence type="predicted"/>
<evidence type="ECO:0000313" key="1">
    <source>
        <dbReference type="EMBL" id="BAT95751.1"/>
    </source>
</evidence>
<reference evidence="1 2" key="1">
    <citation type="journal article" date="2015" name="Sci. Rep.">
        <title>The power of single molecule real-time sequencing technology in the de novo assembly of a eukaryotic genome.</title>
        <authorList>
            <person name="Sakai H."/>
            <person name="Naito K."/>
            <person name="Ogiso-Tanaka E."/>
            <person name="Takahashi Y."/>
            <person name="Iseki K."/>
            <person name="Muto C."/>
            <person name="Satou K."/>
            <person name="Teruya K."/>
            <person name="Shiroma A."/>
            <person name="Shimoji M."/>
            <person name="Hirano T."/>
            <person name="Itoh T."/>
            <person name="Kaga A."/>
            <person name="Tomooka N."/>
        </authorList>
    </citation>
    <scope>NUCLEOTIDE SEQUENCE [LARGE SCALE GENOMIC DNA]</scope>
    <source>
        <strain evidence="2">cv. Shumari</strain>
    </source>
</reference>
<dbReference type="Proteomes" id="UP000291084">
    <property type="component" value="Chromosome 8"/>
</dbReference>
<sequence>MTFVVLKYVHKLLLCQTTKRHLYANFKKKYPDKSLKGLMWRAATATHPQTWEMKMRNIKELNEEAFKHLIVIPSRFVFIT</sequence>
<dbReference type="OrthoDB" id="1937322at2759"/>
<dbReference type="EMBL" id="AP015041">
    <property type="protein sequence ID" value="BAT95751.1"/>
    <property type="molecule type" value="Genomic_DNA"/>
</dbReference>
<protein>
    <submittedName>
        <fullName evidence="1">Uncharacterized protein</fullName>
    </submittedName>
</protein>
<organism evidence="1 2">
    <name type="scientific">Vigna angularis var. angularis</name>
    <dbReference type="NCBI Taxonomy" id="157739"/>
    <lineage>
        <taxon>Eukaryota</taxon>
        <taxon>Viridiplantae</taxon>
        <taxon>Streptophyta</taxon>
        <taxon>Embryophyta</taxon>
        <taxon>Tracheophyta</taxon>
        <taxon>Spermatophyta</taxon>
        <taxon>Magnoliopsida</taxon>
        <taxon>eudicotyledons</taxon>
        <taxon>Gunneridae</taxon>
        <taxon>Pentapetalae</taxon>
        <taxon>rosids</taxon>
        <taxon>fabids</taxon>
        <taxon>Fabales</taxon>
        <taxon>Fabaceae</taxon>
        <taxon>Papilionoideae</taxon>
        <taxon>50 kb inversion clade</taxon>
        <taxon>NPAAA clade</taxon>
        <taxon>indigoferoid/millettioid clade</taxon>
        <taxon>Phaseoleae</taxon>
        <taxon>Vigna</taxon>
    </lineage>
</organism>
<evidence type="ECO:0000313" key="2">
    <source>
        <dbReference type="Proteomes" id="UP000291084"/>
    </source>
</evidence>
<gene>
    <name evidence="1" type="primary">Vigan.08G254000</name>
    <name evidence="1" type="ORF">VIGAN_08254000</name>
</gene>
<name>A0A0S3SSG3_PHAAN</name>
<keyword evidence="2" id="KW-1185">Reference proteome</keyword>
<accession>A0A0S3SSG3</accession>